<sequence>MQIDSGRESEGARARCSEELAAKIKREDTPRRACVVPEESAGGGAVQALWALGARDDGTNAGEREPRLDISIAHGLSGKSRTETRAQLERPEVGSGSSISCVQSYYSAGEPPVFWNPTPHHTYILSVPLPPPPTTVTKNVEEPRGRCGFFRGTGDDRLGYVNSNGDIFVVPNNPFGISITRIMVAYHLRWPEASVRTTMAASLLIDDVIARRGNFPAFKIEAERTPTTYREALGNESDLVNISLDVFRPEVVERNQNIIVHA</sequence>
<organism evidence="1 2">
    <name type="scientific">Trametes cubensis</name>
    <dbReference type="NCBI Taxonomy" id="1111947"/>
    <lineage>
        <taxon>Eukaryota</taxon>
        <taxon>Fungi</taxon>
        <taxon>Dikarya</taxon>
        <taxon>Basidiomycota</taxon>
        <taxon>Agaricomycotina</taxon>
        <taxon>Agaricomycetes</taxon>
        <taxon>Polyporales</taxon>
        <taxon>Polyporaceae</taxon>
        <taxon>Trametes</taxon>
    </lineage>
</organism>
<reference evidence="1" key="1">
    <citation type="submission" date="2022-11" db="EMBL/GenBank/DDBJ databases">
        <title>Genome Sequence of Cubamyces cubensis.</title>
        <authorList>
            <person name="Buettner E."/>
        </authorList>
    </citation>
    <scope>NUCLEOTIDE SEQUENCE</scope>
    <source>
        <strain evidence="1">MPL-01</strain>
    </source>
</reference>
<comment type="caution">
    <text evidence="1">The sequence shown here is derived from an EMBL/GenBank/DDBJ whole genome shotgun (WGS) entry which is preliminary data.</text>
</comment>
<proteinExistence type="predicted"/>
<evidence type="ECO:0000313" key="2">
    <source>
        <dbReference type="Proteomes" id="UP001215151"/>
    </source>
</evidence>
<dbReference type="Proteomes" id="UP001215151">
    <property type="component" value="Unassembled WGS sequence"/>
</dbReference>
<protein>
    <submittedName>
        <fullName evidence="1">Uncharacterized protein</fullName>
    </submittedName>
</protein>
<dbReference type="EMBL" id="JAPEVG010000293">
    <property type="protein sequence ID" value="KAJ8469369.1"/>
    <property type="molecule type" value="Genomic_DNA"/>
</dbReference>
<keyword evidence="2" id="KW-1185">Reference proteome</keyword>
<evidence type="ECO:0000313" key="1">
    <source>
        <dbReference type="EMBL" id="KAJ8469369.1"/>
    </source>
</evidence>
<accession>A0AAD7TMH8</accession>
<gene>
    <name evidence="1" type="ORF">ONZ51_g9037</name>
</gene>
<name>A0AAD7TMH8_9APHY</name>
<dbReference type="AlphaFoldDB" id="A0AAD7TMH8"/>